<comment type="caution">
    <text evidence="4">The sequence shown here is derived from an EMBL/GenBank/DDBJ whole genome shotgun (WGS) entry which is preliminary data.</text>
</comment>
<reference evidence="5" key="1">
    <citation type="submission" date="2024-07" db="EMBL/GenBank/DDBJ databases">
        <title>Two chromosome-level genome assemblies of Korean endemic species Abeliophyllum distichum and Forsythia ovata (Oleaceae).</title>
        <authorList>
            <person name="Jang H."/>
        </authorList>
    </citation>
    <scope>NUCLEOTIDE SEQUENCE [LARGE SCALE GENOMIC DNA]</scope>
</reference>
<evidence type="ECO:0000313" key="4">
    <source>
        <dbReference type="EMBL" id="KAL2520902.1"/>
    </source>
</evidence>
<comment type="similarity">
    <text evidence="1">Belongs to the leguminous lectin family.</text>
</comment>
<dbReference type="SUPFAM" id="SSF49899">
    <property type="entry name" value="Concanavalin A-like lectins/glucanases"/>
    <property type="match status" value="1"/>
</dbReference>
<evidence type="ECO:0000256" key="2">
    <source>
        <dbReference type="ARBA" id="ARBA00022734"/>
    </source>
</evidence>
<dbReference type="PANTHER" id="PTHR32401:SF49">
    <property type="entry name" value="OS10G0129200 PROTEIN"/>
    <property type="match status" value="1"/>
</dbReference>
<keyword evidence="5" id="KW-1185">Reference proteome</keyword>
<dbReference type="GO" id="GO:0030246">
    <property type="term" value="F:carbohydrate binding"/>
    <property type="evidence" value="ECO:0007669"/>
    <property type="project" value="UniProtKB-KW"/>
</dbReference>
<dbReference type="InterPro" id="IPR050258">
    <property type="entry name" value="Leguminous_Lectin"/>
</dbReference>
<evidence type="ECO:0000256" key="1">
    <source>
        <dbReference type="ARBA" id="ARBA00007606"/>
    </source>
</evidence>
<name>A0ABD1U7C6_9LAMI</name>
<protein>
    <submittedName>
        <fullName evidence="4">L-type lectin-domain containing receptor kinase S.7</fullName>
    </submittedName>
</protein>
<evidence type="ECO:0000259" key="3">
    <source>
        <dbReference type="Pfam" id="PF00139"/>
    </source>
</evidence>
<proteinExistence type="inferred from homology"/>
<evidence type="ECO:0000313" key="5">
    <source>
        <dbReference type="Proteomes" id="UP001604277"/>
    </source>
</evidence>
<organism evidence="4 5">
    <name type="scientific">Forsythia ovata</name>
    <dbReference type="NCBI Taxonomy" id="205694"/>
    <lineage>
        <taxon>Eukaryota</taxon>
        <taxon>Viridiplantae</taxon>
        <taxon>Streptophyta</taxon>
        <taxon>Embryophyta</taxon>
        <taxon>Tracheophyta</taxon>
        <taxon>Spermatophyta</taxon>
        <taxon>Magnoliopsida</taxon>
        <taxon>eudicotyledons</taxon>
        <taxon>Gunneridae</taxon>
        <taxon>Pentapetalae</taxon>
        <taxon>asterids</taxon>
        <taxon>lamiids</taxon>
        <taxon>Lamiales</taxon>
        <taxon>Oleaceae</taxon>
        <taxon>Forsythieae</taxon>
        <taxon>Forsythia</taxon>
    </lineage>
</organism>
<dbReference type="InterPro" id="IPR001220">
    <property type="entry name" value="Legume_lectin_dom"/>
</dbReference>
<keyword evidence="4" id="KW-0418">Kinase</keyword>
<dbReference type="Pfam" id="PF00139">
    <property type="entry name" value="Lectin_legB"/>
    <property type="match status" value="1"/>
</dbReference>
<keyword evidence="4" id="KW-0808">Transferase</keyword>
<dbReference type="PANTHER" id="PTHR32401">
    <property type="entry name" value="CONCANAVALIN A-LIKE LECTIN FAMILY PROTEIN"/>
    <property type="match status" value="1"/>
</dbReference>
<sequence length="123" mass="13987">MSVRRRLETVWPFFLSPNNQKLGSSGGYLGFVNSSQLSKNKFIAIEFDTKQDLHFNDPDEDHVGLDIDNIVSIKTANSILRGVNLKGGNLITTWIDYKNEKKKLKIFLSYLSFKPRVPLLSVV</sequence>
<keyword evidence="2" id="KW-0430">Lectin</keyword>
<dbReference type="AlphaFoldDB" id="A0ABD1U7C6"/>
<dbReference type="GO" id="GO:0016301">
    <property type="term" value="F:kinase activity"/>
    <property type="evidence" value="ECO:0007669"/>
    <property type="project" value="UniProtKB-KW"/>
</dbReference>
<dbReference type="EMBL" id="JBFOLJ010000007">
    <property type="protein sequence ID" value="KAL2520902.1"/>
    <property type="molecule type" value="Genomic_DNA"/>
</dbReference>
<dbReference type="Gene3D" id="2.60.120.200">
    <property type="match status" value="1"/>
</dbReference>
<keyword evidence="4" id="KW-0675">Receptor</keyword>
<dbReference type="InterPro" id="IPR013320">
    <property type="entry name" value="ConA-like_dom_sf"/>
</dbReference>
<gene>
    <name evidence="4" type="ORF">Fot_24825</name>
</gene>
<accession>A0ABD1U7C6</accession>
<dbReference type="Proteomes" id="UP001604277">
    <property type="component" value="Unassembled WGS sequence"/>
</dbReference>
<feature type="domain" description="Legume lectin" evidence="3">
    <location>
        <begin position="13"/>
        <end position="122"/>
    </location>
</feature>